<accession>A0A4Q0I6W3</accession>
<dbReference type="CDD" id="cd00143">
    <property type="entry name" value="PP2Cc"/>
    <property type="match status" value="1"/>
</dbReference>
<dbReference type="Proteomes" id="UP000289166">
    <property type="component" value="Unassembled WGS sequence"/>
</dbReference>
<dbReference type="Gene3D" id="3.60.40.10">
    <property type="entry name" value="PPM-type phosphatase domain"/>
    <property type="match status" value="1"/>
</dbReference>
<sequence length="276" mass="30557">MYSEKNIILRASVASDTGSVRSVNEDNFYLNGIFISSSMNEKSIPLDINEADSFFLFAVSDGMGGETHGNKASFTAMNELKKAHNLIRSNNDGNIEECINRINSYINNTNKLIYNLSLEYGARIGTTFAALLLYDGRAQALNLGDSRVYHFRDNEIIQLTKDHTEAERLIRLGILSPEEASNSPRRNMLSRYLGISPEEGTVEADVSDSFSVEKGDVFLLCTDGLTSMVKDELIKNIISSENLPSKIAPKLIDEALKKGGFDNITCIVVKIEDILI</sequence>
<dbReference type="EMBL" id="RLII01000002">
    <property type="protein sequence ID" value="RXE60136.1"/>
    <property type="molecule type" value="Genomic_DNA"/>
</dbReference>
<evidence type="ECO:0000313" key="2">
    <source>
        <dbReference type="EMBL" id="RXE60136.1"/>
    </source>
</evidence>
<dbReference type="InterPro" id="IPR001932">
    <property type="entry name" value="PPM-type_phosphatase-like_dom"/>
</dbReference>
<comment type="caution">
    <text evidence="2">The sequence shown here is derived from an EMBL/GenBank/DDBJ whole genome shotgun (WGS) entry which is preliminary data.</text>
</comment>
<name>A0A4Q0I6W3_9FIRM</name>
<dbReference type="SMART" id="SM00332">
    <property type="entry name" value="PP2Cc"/>
    <property type="match status" value="1"/>
</dbReference>
<dbReference type="SUPFAM" id="SSF81606">
    <property type="entry name" value="PP2C-like"/>
    <property type="match status" value="1"/>
</dbReference>
<dbReference type="OrthoDB" id="9801841at2"/>
<evidence type="ECO:0000313" key="3">
    <source>
        <dbReference type="Proteomes" id="UP000289166"/>
    </source>
</evidence>
<gene>
    <name evidence="2" type="ORF">EFD62_02580</name>
</gene>
<dbReference type="GO" id="GO:0004722">
    <property type="term" value="F:protein serine/threonine phosphatase activity"/>
    <property type="evidence" value="ECO:0007669"/>
    <property type="project" value="InterPro"/>
</dbReference>
<dbReference type="PANTHER" id="PTHR47992">
    <property type="entry name" value="PROTEIN PHOSPHATASE"/>
    <property type="match status" value="1"/>
</dbReference>
<dbReference type="Pfam" id="PF00481">
    <property type="entry name" value="PP2C"/>
    <property type="match status" value="1"/>
</dbReference>
<protein>
    <submittedName>
        <fullName evidence="2">Serine/threonine-protein phosphatase</fullName>
    </submittedName>
</protein>
<dbReference type="SMART" id="SM00331">
    <property type="entry name" value="PP2C_SIG"/>
    <property type="match status" value="1"/>
</dbReference>
<proteinExistence type="predicted"/>
<dbReference type="InterPro" id="IPR036457">
    <property type="entry name" value="PPM-type-like_dom_sf"/>
</dbReference>
<evidence type="ECO:0000259" key="1">
    <source>
        <dbReference type="PROSITE" id="PS51746"/>
    </source>
</evidence>
<reference evidence="3" key="1">
    <citation type="submission" date="2018-11" db="EMBL/GenBank/DDBJ databases">
        <title>Genome sequencing of a novel mesophilic and cellulolytic organism within the genus Hungateiclostridium.</title>
        <authorList>
            <person name="Rettenmaier R."/>
            <person name="Liebl W."/>
            <person name="Zverlov V."/>
        </authorList>
    </citation>
    <scope>NUCLEOTIDE SEQUENCE [LARGE SCALE GENOMIC DNA]</scope>
    <source>
        <strain evidence="3">N2K1</strain>
    </source>
</reference>
<organism evidence="2 3">
    <name type="scientific">Acetivibrio mesophilus</name>
    <dbReference type="NCBI Taxonomy" id="2487273"/>
    <lineage>
        <taxon>Bacteria</taxon>
        <taxon>Bacillati</taxon>
        <taxon>Bacillota</taxon>
        <taxon>Clostridia</taxon>
        <taxon>Eubacteriales</taxon>
        <taxon>Oscillospiraceae</taxon>
        <taxon>Acetivibrio</taxon>
    </lineage>
</organism>
<dbReference type="RefSeq" id="WP_069193874.1">
    <property type="nucleotide sequence ID" value="NZ_RLII01000002.1"/>
</dbReference>
<keyword evidence="3" id="KW-1185">Reference proteome</keyword>
<dbReference type="AlphaFoldDB" id="A0A4Q0I6W3"/>
<dbReference type="PROSITE" id="PS51746">
    <property type="entry name" value="PPM_2"/>
    <property type="match status" value="1"/>
</dbReference>
<feature type="domain" description="PPM-type phosphatase" evidence="1">
    <location>
        <begin position="10"/>
        <end position="271"/>
    </location>
</feature>
<dbReference type="InterPro" id="IPR015655">
    <property type="entry name" value="PP2C"/>
</dbReference>